<reference evidence="3" key="1">
    <citation type="submission" date="2020-01" db="EMBL/GenBank/DDBJ databases">
        <authorList>
            <person name="Rat A."/>
        </authorList>
    </citation>
    <scope>NUCLEOTIDE SEQUENCE</scope>
    <source>
        <strain evidence="3">LMG 31231</strain>
    </source>
</reference>
<dbReference type="InterPro" id="IPR042095">
    <property type="entry name" value="SUMF_sf"/>
</dbReference>
<dbReference type="InterPro" id="IPR051043">
    <property type="entry name" value="Sulfatase_Mod_Factor_Kinase"/>
</dbReference>
<keyword evidence="1" id="KW-0732">Signal</keyword>
<gene>
    <name evidence="3" type="ORF">GXW76_07220</name>
</gene>
<dbReference type="Proteomes" id="UP001138751">
    <property type="component" value="Unassembled WGS sequence"/>
</dbReference>
<dbReference type="InterPro" id="IPR016187">
    <property type="entry name" value="CTDL_fold"/>
</dbReference>
<protein>
    <submittedName>
        <fullName evidence="3">Formylglycine-generating enzyme family protein</fullName>
    </submittedName>
</protein>
<name>A0A9X9WUX9_9PROT</name>
<dbReference type="SUPFAM" id="SSF56436">
    <property type="entry name" value="C-type lectin-like"/>
    <property type="match status" value="1"/>
</dbReference>
<accession>A0A9X9WUX9</accession>
<dbReference type="RefSeq" id="WP_211861335.1">
    <property type="nucleotide sequence ID" value="NZ_JAAEDM010000013.1"/>
</dbReference>
<feature type="signal peptide" evidence="1">
    <location>
        <begin position="1"/>
        <end position="22"/>
    </location>
</feature>
<dbReference type="EMBL" id="JAAEDM010000013">
    <property type="protein sequence ID" value="MBR0670958.1"/>
    <property type="molecule type" value="Genomic_DNA"/>
</dbReference>
<feature type="domain" description="Sulfatase-modifying factor enzyme-like" evidence="2">
    <location>
        <begin position="46"/>
        <end position="324"/>
    </location>
</feature>
<dbReference type="AlphaFoldDB" id="A0A9X9WUX9"/>
<dbReference type="GO" id="GO:0120147">
    <property type="term" value="F:formylglycine-generating oxidase activity"/>
    <property type="evidence" value="ECO:0007669"/>
    <property type="project" value="TreeGrafter"/>
</dbReference>
<sequence length="326" mass="35906">MQAAKIILGVLVAVLPGATAQAQAPQRGQAQVQASTPQPFRDCGDCPEMVTLPGGAFTMGVPPGEEEREGVPENLRGRSVPTVRVTIAPGLAMATRTVTRRQFAVFVNETGFEPGQSCWTFVNSGTTYEYVERQGLNWREPGFPQGDDHPVVCVNWEDATAYATWLAHRTGKPYRLPSEAEWEYAARAGTTTARFWGDVTASACQYANVADLTLASALNLDRRPQFTFRCNDRYVFTAPVGSFRPNGFGLYDMLGNVWQWTADCLNPNLEGQRADGVARTTGDCLTRSMRGGSWSHLPWYVRAGNRVRGTTVDRFVFGGIRVVRDR</sequence>
<dbReference type="PANTHER" id="PTHR23150:SF35">
    <property type="entry name" value="BLL6746 PROTEIN"/>
    <property type="match status" value="1"/>
</dbReference>
<dbReference type="PANTHER" id="PTHR23150">
    <property type="entry name" value="SULFATASE MODIFYING FACTOR 1, 2"/>
    <property type="match status" value="1"/>
</dbReference>
<comment type="caution">
    <text evidence="3">The sequence shown here is derived from an EMBL/GenBank/DDBJ whole genome shotgun (WGS) entry which is preliminary data.</text>
</comment>
<reference evidence="3" key="2">
    <citation type="journal article" date="2021" name="Syst. Appl. Microbiol.">
        <title>Roseomonas hellenica sp. nov., isolated from roots of wild-growing Alkanna tinctoria.</title>
        <authorList>
            <person name="Rat A."/>
            <person name="Naranjo H.D."/>
            <person name="Lebbe L."/>
            <person name="Cnockaert M."/>
            <person name="Krigas N."/>
            <person name="Grigoriadou K."/>
            <person name="Maloupa E."/>
            <person name="Willems A."/>
        </authorList>
    </citation>
    <scope>NUCLEOTIDE SEQUENCE</scope>
    <source>
        <strain evidence="3">LMG 31231</strain>
    </source>
</reference>
<dbReference type="Gene3D" id="3.90.1580.10">
    <property type="entry name" value="paralog of FGE (formylglycine-generating enzyme)"/>
    <property type="match status" value="1"/>
</dbReference>
<dbReference type="Pfam" id="PF03781">
    <property type="entry name" value="FGE-sulfatase"/>
    <property type="match status" value="1"/>
</dbReference>
<proteinExistence type="predicted"/>
<evidence type="ECO:0000313" key="4">
    <source>
        <dbReference type="Proteomes" id="UP001138751"/>
    </source>
</evidence>
<evidence type="ECO:0000259" key="2">
    <source>
        <dbReference type="Pfam" id="PF03781"/>
    </source>
</evidence>
<evidence type="ECO:0000313" key="3">
    <source>
        <dbReference type="EMBL" id="MBR0670958.1"/>
    </source>
</evidence>
<evidence type="ECO:0000256" key="1">
    <source>
        <dbReference type="SAM" id="SignalP"/>
    </source>
</evidence>
<keyword evidence="4" id="KW-1185">Reference proteome</keyword>
<dbReference type="InterPro" id="IPR005532">
    <property type="entry name" value="SUMF_dom"/>
</dbReference>
<feature type="chain" id="PRO_5040835398" evidence="1">
    <location>
        <begin position="23"/>
        <end position="326"/>
    </location>
</feature>
<organism evidence="3 4">
    <name type="scientific">Neoroseomonas soli</name>
    <dbReference type="NCBI Taxonomy" id="1081025"/>
    <lineage>
        <taxon>Bacteria</taxon>
        <taxon>Pseudomonadati</taxon>
        <taxon>Pseudomonadota</taxon>
        <taxon>Alphaproteobacteria</taxon>
        <taxon>Acetobacterales</taxon>
        <taxon>Acetobacteraceae</taxon>
        <taxon>Neoroseomonas</taxon>
    </lineage>
</organism>